<name>A0ACB9S4H8_9MYRT</name>
<comment type="caution">
    <text evidence="1">The sequence shown here is derived from an EMBL/GenBank/DDBJ whole genome shotgun (WGS) entry which is preliminary data.</text>
</comment>
<gene>
    <name evidence="1" type="ORF">MLD38_003423</name>
</gene>
<dbReference type="Proteomes" id="UP001057402">
    <property type="component" value="Chromosome 2"/>
</dbReference>
<organism evidence="1 2">
    <name type="scientific">Melastoma candidum</name>
    <dbReference type="NCBI Taxonomy" id="119954"/>
    <lineage>
        <taxon>Eukaryota</taxon>
        <taxon>Viridiplantae</taxon>
        <taxon>Streptophyta</taxon>
        <taxon>Embryophyta</taxon>
        <taxon>Tracheophyta</taxon>
        <taxon>Spermatophyta</taxon>
        <taxon>Magnoliopsida</taxon>
        <taxon>eudicotyledons</taxon>
        <taxon>Gunneridae</taxon>
        <taxon>Pentapetalae</taxon>
        <taxon>rosids</taxon>
        <taxon>malvids</taxon>
        <taxon>Myrtales</taxon>
        <taxon>Melastomataceae</taxon>
        <taxon>Melastomatoideae</taxon>
        <taxon>Melastomateae</taxon>
        <taxon>Melastoma</taxon>
    </lineage>
</organism>
<accession>A0ACB9S4H8</accession>
<dbReference type="EMBL" id="CM042881">
    <property type="protein sequence ID" value="KAI4385391.1"/>
    <property type="molecule type" value="Genomic_DNA"/>
</dbReference>
<evidence type="ECO:0000313" key="1">
    <source>
        <dbReference type="EMBL" id="KAI4385391.1"/>
    </source>
</evidence>
<protein>
    <submittedName>
        <fullName evidence="1">Uncharacterized protein</fullName>
    </submittedName>
</protein>
<proteinExistence type="predicted"/>
<sequence length="123" mass="13270">MIWKHTNLGTKFSFVGNAISPCFQPTDLESAAGVIKLVLWDGTRKTIMPPPSKHPRSGNGGRRVSAGEVMLEHACDHGMAVCPADSFFLGRPMPSLSTDEWGAPLVPMSSGSRDQRAVRVHQG</sequence>
<evidence type="ECO:0000313" key="2">
    <source>
        <dbReference type="Proteomes" id="UP001057402"/>
    </source>
</evidence>
<reference evidence="2" key="1">
    <citation type="journal article" date="2023" name="Front. Plant Sci.">
        <title>Chromosomal-level genome assembly of Melastoma candidum provides insights into trichome evolution.</title>
        <authorList>
            <person name="Zhong Y."/>
            <person name="Wu W."/>
            <person name="Sun C."/>
            <person name="Zou P."/>
            <person name="Liu Y."/>
            <person name="Dai S."/>
            <person name="Zhou R."/>
        </authorList>
    </citation>
    <scope>NUCLEOTIDE SEQUENCE [LARGE SCALE GENOMIC DNA]</scope>
</reference>
<keyword evidence="2" id="KW-1185">Reference proteome</keyword>